<dbReference type="InterPro" id="IPR019692">
    <property type="entry name" value="CFP-6_PH"/>
</dbReference>
<accession>D2PKH7</accession>
<gene>
    <name evidence="3" type="ordered locus">Kfla_1388</name>
</gene>
<evidence type="ECO:0000313" key="3">
    <source>
        <dbReference type="EMBL" id="ADB30489.1"/>
    </source>
</evidence>
<dbReference type="HOGENOM" id="CLU_1341803_0_0_11"/>
<keyword evidence="4" id="KW-1185">Reference proteome</keyword>
<keyword evidence="1" id="KW-0812">Transmembrane</keyword>
<dbReference type="EMBL" id="CP001736">
    <property type="protein sequence ID" value="ADB30489.1"/>
    <property type="molecule type" value="Genomic_DNA"/>
</dbReference>
<evidence type="ECO:0000259" key="2">
    <source>
        <dbReference type="Pfam" id="PF10756"/>
    </source>
</evidence>
<evidence type="ECO:0000313" key="4">
    <source>
        <dbReference type="Proteomes" id="UP000007967"/>
    </source>
</evidence>
<evidence type="ECO:0000256" key="1">
    <source>
        <dbReference type="SAM" id="Phobius"/>
    </source>
</evidence>
<feature type="domain" description="Low molecular weight protein antigen 6 PH" evidence="2">
    <location>
        <begin position="80"/>
        <end position="142"/>
    </location>
</feature>
<dbReference type="Pfam" id="PF10756">
    <property type="entry name" value="bPH_6"/>
    <property type="match status" value="1"/>
</dbReference>
<dbReference type="eggNOG" id="ENOG5033JWF">
    <property type="taxonomic scope" value="Bacteria"/>
</dbReference>
<name>D2PKH7_KRIFD</name>
<reference evidence="4" key="1">
    <citation type="submission" date="2009-09" db="EMBL/GenBank/DDBJ databases">
        <title>The complete genome of Kribbella flavida DSM 17836.</title>
        <authorList>
            <consortium name="US DOE Joint Genome Institute (JGI-PGF)"/>
            <person name="Lucas S."/>
            <person name="Copeland A."/>
            <person name="Lapidus A."/>
            <person name="Glavina del Rio T."/>
            <person name="Dalin E."/>
            <person name="Tice H."/>
            <person name="Bruce D."/>
            <person name="Goodwin L."/>
            <person name="Pitluck S."/>
            <person name="Kyrpides N."/>
            <person name="Mavromatis K."/>
            <person name="Ivanova N."/>
            <person name="Saunders E."/>
            <person name="Brettin T."/>
            <person name="Detter J.C."/>
            <person name="Han C."/>
            <person name="Larimer F."/>
            <person name="Land M."/>
            <person name="Hauser L."/>
            <person name="Markowitz V."/>
            <person name="Cheng J.-F."/>
            <person name="Hugenholtz P."/>
            <person name="Woyke T."/>
            <person name="Wu D."/>
            <person name="Pukall R."/>
            <person name="Klenk H.-P."/>
            <person name="Eisen J.A."/>
        </authorList>
    </citation>
    <scope>NUCLEOTIDE SEQUENCE [LARGE SCALE GENOMIC DNA]</scope>
    <source>
        <strain evidence="4">DSM 17836 / JCM 10339 / NBRC 14399</strain>
    </source>
</reference>
<feature type="transmembrane region" description="Helical" evidence="1">
    <location>
        <begin position="60"/>
        <end position="78"/>
    </location>
</feature>
<feature type="transmembrane region" description="Helical" evidence="1">
    <location>
        <begin position="35"/>
        <end position="53"/>
    </location>
</feature>
<reference evidence="3 4" key="2">
    <citation type="journal article" date="2010" name="Stand. Genomic Sci.">
        <title>Complete genome sequence of Kribbella flavida type strain (IFO 14399).</title>
        <authorList>
            <person name="Pukall R."/>
            <person name="Lapidus A."/>
            <person name="Glavina Del Rio T."/>
            <person name="Copeland A."/>
            <person name="Tice H."/>
            <person name="Cheng J.-F."/>
            <person name="Lucas S."/>
            <person name="Chen F."/>
            <person name="Nolan M."/>
            <person name="LaButti K."/>
            <person name="Pati A."/>
            <person name="Ivanova N."/>
            <person name="Mavrommatis K."/>
            <person name="Mikhailova N."/>
            <person name="Pitluck S."/>
            <person name="Bruce D."/>
            <person name="Goodwin L."/>
            <person name="Land M."/>
            <person name="Hauser L."/>
            <person name="Chang Y.-J."/>
            <person name="Jeffries C.D."/>
            <person name="Chen A."/>
            <person name="Palaniappan K."/>
            <person name="Chain P."/>
            <person name="Rohde M."/>
            <person name="Goeker M."/>
            <person name="Bristow J."/>
            <person name="Eisen J.A."/>
            <person name="Markowitz V."/>
            <person name="Hugenholtz P."/>
            <person name="Kyrpides N.C."/>
            <person name="Klenk H.-P."/>
            <person name="Brettin T."/>
        </authorList>
    </citation>
    <scope>NUCLEOTIDE SEQUENCE [LARGE SCALE GENOMIC DNA]</scope>
    <source>
        <strain evidence="4">DSM 17836 / JCM 10339 / NBRC 14399</strain>
    </source>
</reference>
<dbReference type="Proteomes" id="UP000007967">
    <property type="component" value="Chromosome"/>
</dbReference>
<keyword evidence="1" id="KW-0472">Membrane</keyword>
<organism evidence="3 4">
    <name type="scientific">Kribbella flavida (strain DSM 17836 / JCM 10339 / NBRC 14399)</name>
    <dbReference type="NCBI Taxonomy" id="479435"/>
    <lineage>
        <taxon>Bacteria</taxon>
        <taxon>Bacillati</taxon>
        <taxon>Actinomycetota</taxon>
        <taxon>Actinomycetes</taxon>
        <taxon>Propionibacteriales</taxon>
        <taxon>Kribbellaceae</taxon>
        <taxon>Kribbella</taxon>
    </lineage>
</organism>
<sequence length="204" mass="22471">MTSCRVVGRGWSGYLVRVKAKVPESEQYLSTSNRITGVVVMVIGLIALLDIVLEWRTLGGLVVGSLIGALMVVTYIGLVRPSVTLRPDGLLIRNHVRDHHVPWNKVADADVTDLLRVETESGRRIRCPGVQLVMKDLRKQRVGGRKLSAENSITRADFVVDRIDNHRERHAGTATGEVSTRWAVPELAVLTALVLTALVGQLLR</sequence>
<protein>
    <recommendedName>
        <fullName evidence="2">Low molecular weight protein antigen 6 PH domain-containing protein</fullName>
    </recommendedName>
</protein>
<dbReference type="KEGG" id="kfl:Kfla_1388"/>
<dbReference type="AlphaFoldDB" id="D2PKH7"/>
<dbReference type="STRING" id="479435.Kfla_1388"/>
<proteinExistence type="predicted"/>
<keyword evidence="1" id="KW-1133">Transmembrane helix</keyword>